<dbReference type="PANTHER" id="PTHR33908">
    <property type="entry name" value="MANNOSYLTRANSFERASE YKCB-RELATED"/>
    <property type="match status" value="1"/>
</dbReference>
<keyword evidence="2" id="KW-1003">Cell membrane</keyword>
<dbReference type="Proteomes" id="UP001143543">
    <property type="component" value="Unassembled WGS sequence"/>
</dbReference>
<organism evidence="10 11">
    <name type="scientific">Neptunitalea lumnitzerae</name>
    <dbReference type="NCBI Taxonomy" id="2965509"/>
    <lineage>
        <taxon>Bacteria</taxon>
        <taxon>Pseudomonadati</taxon>
        <taxon>Bacteroidota</taxon>
        <taxon>Flavobacteriia</taxon>
        <taxon>Flavobacteriales</taxon>
        <taxon>Flavobacteriaceae</taxon>
        <taxon>Neptunitalea</taxon>
    </lineage>
</organism>
<accession>A0ABQ5MKY4</accession>
<keyword evidence="4" id="KW-0808">Transferase</keyword>
<gene>
    <name evidence="10" type="ORF">Y10_24360</name>
</gene>
<evidence type="ECO:0000256" key="5">
    <source>
        <dbReference type="ARBA" id="ARBA00022692"/>
    </source>
</evidence>
<reference evidence="10" key="1">
    <citation type="submission" date="2022-07" db="EMBL/GenBank/DDBJ databases">
        <title>Taxonomy of Novel Oxalotrophic and Methylotrophic Bacteria.</title>
        <authorList>
            <person name="Sahin N."/>
            <person name="Tani A."/>
        </authorList>
    </citation>
    <scope>NUCLEOTIDE SEQUENCE</scope>
    <source>
        <strain evidence="10">Y10</strain>
    </source>
</reference>
<comment type="caution">
    <text evidence="10">The sequence shown here is derived from an EMBL/GenBank/DDBJ whole genome shotgun (WGS) entry which is preliminary data.</text>
</comment>
<evidence type="ECO:0000256" key="4">
    <source>
        <dbReference type="ARBA" id="ARBA00022679"/>
    </source>
</evidence>
<evidence type="ECO:0000256" key="7">
    <source>
        <dbReference type="ARBA" id="ARBA00023136"/>
    </source>
</evidence>
<dbReference type="InterPro" id="IPR050297">
    <property type="entry name" value="LipidA_mod_glycosyltrf_83"/>
</dbReference>
<keyword evidence="3 10" id="KW-0328">Glycosyltransferase</keyword>
<name>A0ABQ5MKY4_9FLAO</name>
<feature type="transmembrane region" description="Helical" evidence="8">
    <location>
        <begin position="173"/>
        <end position="201"/>
    </location>
</feature>
<feature type="transmembrane region" description="Helical" evidence="8">
    <location>
        <begin position="213"/>
        <end position="232"/>
    </location>
</feature>
<feature type="transmembrane region" description="Helical" evidence="8">
    <location>
        <begin position="324"/>
        <end position="341"/>
    </location>
</feature>
<evidence type="ECO:0000313" key="10">
    <source>
        <dbReference type="EMBL" id="GLB50068.1"/>
    </source>
</evidence>
<evidence type="ECO:0000256" key="8">
    <source>
        <dbReference type="SAM" id="Phobius"/>
    </source>
</evidence>
<feature type="transmembrane region" description="Helical" evidence="8">
    <location>
        <begin position="6"/>
        <end position="29"/>
    </location>
</feature>
<evidence type="ECO:0000256" key="3">
    <source>
        <dbReference type="ARBA" id="ARBA00022676"/>
    </source>
</evidence>
<comment type="subcellular location">
    <subcellularLocation>
        <location evidence="1">Cell membrane</location>
        <topology evidence="1">Multi-pass membrane protein</topology>
    </subcellularLocation>
</comment>
<dbReference type="InterPro" id="IPR038731">
    <property type="entry name" value="RgtA/B/C-like"/>
</dbReference>
<feature type="transmembrane region" description="Helical" evidence="8">
    <location>
        <begin position="266"/>
        <end position="291"/>
    </location>
</feature>
<feature type="transmembrane region" description="Helical" evidence="8">
    <location>
        <begin position="416"/>
        <end position="435"/>
    </location>
</feature>
<evidence type="ECO:0000259" key="9">
    <source>
        <dbReference type="Pfam" id="PF13231"/>
    </source>
</evidence>
<evidence type="ECO:0000313" key="11">
    <source>
        <dbReference type="Proteomes" id="UP001143543"/>
    </source>
</evidence>
<feature type="domain" description="Glycosyltransferase RgtA/B/C/D-like" evidence="9">
    <location>
        <begin position="69"/>
        <end position="232"/>
    </location>
</feature>
<dbReference type="PANTHER" id="PTHR33908:SF3">
    <property type="entry name" value="UNDECAPRENYL PHOSPHATE-ALPHA-4-AMINO-4-DEOXY-L-ARABINOSE ARABINOSYL TRANSFERASE"/>
    <property type="match status" value="1"/>
</dbReference>
<sequence length="541" mass="61973">MNLKSFLGFLITNKLIIVITVVSIVLCLFNIYGYPIYILDEARNAEAAREMLAKGDFIVPTFNNALRTDKPPLHYFFMMLGYKIFGVNAMGARFFSAIFGVLTLISTYLFVRKLKGEHIAIVTLCILFSAVFFIQEFHLSVPDPYLIFFINTALFSFLLYYKKQQSWLLVVGYFAMAMGFLTKGPIAIAIVGASIFLFLLLRKDLSFKTVIRFQPFLGLLFVVVLVLPWFYWVHEATNGVWTEGFFINHNLNRFENKMEGHGGPFIVTWAFVLLGLLPFSVFIIQAFVFAFRKYKTDTFLAFGLSVCLVVIGVFTISNTKLPNYTMPCYPFLAAILASYLIDFRTKLSKRRKLYAHISFVVLLLIGVILPVGGYIALSLEPELNHIKELSFILIIAPIGLFIAYMFFRGNAFRRSFAIVTATWVVMGVYLFGIIYPKLIEQNPVYASKEFLQNNIPVVVFKRMDSAFPFNYNRTYEVLHSVDELKEYLSKHPKVYVLSNDRKVKDDLLAVQGLSLLMEHKALFENHKTVIYQTANELVINK</sequence>
<evidence type="ECO:0000256" key="6">
    <source>
        <dbReference type="ARBA" id="ARBA00022989"/>
    </source>
</evidence>
<proteinExistence type="predicted"/>
<feature type="transmembrane region" description="Helical" evidence="8">
    <location>
        <begin position="116"/>
        <end position="133"/>
    </location>
</feature>
<keyword evidence="5 8" id="KW-0812">Transmembrane</keyword>
<evidence type="ECO:0000256" key="1">
    <source>
        <dbReference type="ARBA" id="ARBA00004651"/>
    </source>
</evidence>
<dbReference type="RefSeq" id="WP_281765683.1">
    <property type="nucleotide sequence ID" value="NZ_BRVO01000002.1"/>
</dbReference>
<protein>
    <submittedName>
        <fullName evidence="10">Dolichyl-phosphate-mannose--protein mannosyltransferase</fullName>
    </submittedName>
</protein>
<keyword evidence="6 8" id="KW-1133">Transmembrane helix</keyword>
<feature type="transmembrane region" description="Helical" evidence="8">
    <location>
        <begin position="145"/>
        <end position="161"/>
    </location>
</feature>
<feature type="transmembrane region" description="Helical" evidence="8">
    <location>
        <begin position="389"/>
        <end position="407"/>
    </location>
</feature>
<feature type="transmembrane region" description="Helical" evidence="8">
    <location>
        <begin position="85"/>
        <end position="110"/>
    </location>
</feature>
<keyword evidence="11" id="KW-1185">Reference proteome</keyword>
<feature type="transmembrane region" description="Helical" evidence="8">
    <location>
        <begin position="298"/>
        <end position="318"/>
    </location>
</feature>
<dbReference type="EMBL" id="BRVO01000002">
    <property type="protein sequence ID" value="GLB50068.1"/>
    <property type="molecule type" value="Genomic_DNA"/>
</dbReference>
<evidence type="ECO:0000256" key="2">
    <source>
        <dbReference type="ARBA" id="ARBA00022475"/>
    </source>
</evidence>
<dbReference type="GO" id="GO:0016757">
    <property type="term" value="F:glycosyltransferase activity"/>
    <property type="evidence" value="ECO:0007669"/>
    <property type="project" value="UniProtKB-KW"/>
</dbReference>
<keyword evidence="7 8" id="KW-0472">Membrane</keyword>
<feature type="transmembrane region" description="Helical" evidence="8">
    <location>
        <begin position="353"/>
        <end position="377"/>
    </location>
</feature>
<dbReference type="Pfam" id="PF13231">
    <property type="entry name" value="PMT_2"/>
    <property type="match status" value="1"/>
</dbReference>